<sequence length="29" mass="3398">MLRVTNQYVELQDQEVVIVGQEAIERHTV</sequence>
<comment type="caution">
    <text evidence="1">The sequence shown here is derived from an EMBL/GenBank/DDBJ whole genome shotgun (WGS) entry which is preliminary data.</text>
</comment>
<dbReference type="AlphaFoldDB" id="A0A927MIW8"/>
<name>A0A927MIW8_9BACL</name>
<reference evidence="1" key="1">
    <citation type="submission" date="2020-10" db="EMBL/GenBank/DDBJ databases">
        <title>Genomic Encyclopedia of Type Strains, Phase IV (KMG-IV): sequencing the most valuable type-strain genomes for metagenomic binning, comparative biology and taxonomic classification.</title>
        <authorList>
            <person name="Goeker M."/>
        </authorList>
    </citation>
    <scope>NUCLEOTIDE SEQUENCE</scope>
    <source>
        <strain evidence="1">DSM 13886</strain>
    </source>
</reference>
<evidence type="ECO:0000313" key="1">
    <source>
        <dbReference type="EMBL" id="MBE1554676.1"/>
    </source>
</evidence>
<proteinExistence type="predicted"/>
<dbReference type="EMBL" id="JADBEL010000008">
    <property type="protein sequence ID" value="MBE1554676.1"/>
    <property type="molecule type" value="Genomic_DNA"/>
</dbReference>
<accession>A0A927MIW8</accession>
<keyword evidence="2" id="KW-1185">Reference proteome</keyword>
<organism evidence="1 2">
    <name type="scientific">Sporosarcina limicola</name>
    <dbReference type="NCBI Taxonomy" id="34101"/>
    <lineage>
        <taxon>Bacteria</taxon>
        <taxon>Bacillati</taxon>
        <taxon>Bacillota</taxon>
        <taxon>Bacilli</taxon>
        <taxon>Bacillales</taxon>
        <taxon>Caryophanaceae</taxon>
        <taxon>Sporosarcina</taxon>
    </lineage>
</organism>
<evidence type="ECO:0000313" key="2">
    <source>
        <dbReference type="Proteomes" id="UP000658225"/>
    </source>
</evidence>
<protein>
    <submittedName>
        <fullName evidence="1">Uncharacterized protein</fullName>
    </submittedName>
</protein>
<gene>
    <name evidence="1" type="ORF">H4683_001754</name>
</gene>
<dbReference type="Proteomes" id="UP000658225">
    <property type="component" value="Unassembled WGS sequence"/>
</dbReference>